<name>A0ABD3J4G4_EUCGL</name>
<dbReference type="InterPro" id="IPR029058">
    <property type="entry name" value="AB_hydrolase_fold"/>
</dbReference>
<gene>
    <name evidence="1" type="ORF">ACJRO7_034753</name>
</gene>
<evidence type="ECO:0000313" key="1">
    <source>
        <dbReference type="EMBL" id="KAL3722431.1"/>
    </source>
</evidence>
<sequence>MVGVMLVHPYFSTGIDQMWLYMCPTCGGLSDQRLKPAEEDLVRLRCEKALAFVAGKDRLGEVGIGYREELRKSGWRGSAELVESVGEEQKAGELRDKFASFIKHN</sequence>
<proteinExistence type="predicted"/>
<dbReference type="AlphaFoldDB" id="A0ABD3J4G4"/>
<accession>A0ABD3J4G4</accession>
<evidence type="ECO:0000313" key="2">
    <source>
        <dbReference type="Proteomes" id="UP001634007"/>
    </source>
</evidence>
<reference evidence="1 2" key="1">
    <citation type="submission" date="2024-11" db="EMBL/GenBank/DDBJ databases">
        <title>Chromosome-level genome assembly of Eucalyptus globulus Labill. provides insights into its genome evolution.</title>
        <authorList>
            <person name="Li X."/>
        </authorList>
    </citation>
    <scope>NUCLEOTIDE SEQUENCE [LARGE SCALE GENOMIC DNA]</scope>
    <source>
        <strain evidence="1">CL2024</strain>
        <tissue evidence="1">Fresh tender leaves</tissue>
    </source>
</reference>
<dbReference type="Proteomes" id="UP001634007">
    <property type="component" value="Unassembled WGS sequence"/>
</dbReference>
<dbReference type="Gene3D" id="3.40.50.1820">
    <property type="entry name" value="alpha/beta hydrolase"/>
    <property type="match status" value="1"/>
</dbReference>
<dbReference type="EMBL" id="JBJKBG010000009">
    <property type="protein sequence ID" value="KAL3722431.1"/>
    <property type="molecule type" value="Genomic_DNA"/>
</dbReference>
<keyword evidence="2" id="KW-1185">Reference proteome</keyword>
<protein>
    <submittedName>
        <fullName evidence="1">Uncharacterized protein</fullName>
    </submittedName>
</protein>
<organism evidence="1 2">
    <name type="scientific">Eucalyptus globulus</name>
    <name type="common">Tasmanian blue gum</name>
    <dbReference type="NCBI Taxonomy" id="34317"/>
    <lineage>
        <taxon>Eukaryota</taxon>
        <taxon>Viridiplantae</taxon>
        <taxon>Streptophyta</taxon>
        <taxon>Embryophyta</taxon>
        <taxon>Tracheophyta</taxon>
        <taxon>Spermatophyta</taxon>
        <taxon>Magnoliopsida</taxon>
        <taxon>eudicotyledons</taxon>
        <taxon>Gunneridae</taxon>
        <taxon>Pentapetalae</taxon>
        <taxon>rosids</taxon>
        <taxon>malvids</taxon>
        <taxon>Myrtales</taxon>
        <taxon>Myrtaceae</taxon>
        <taxon>Myrtoideae</taxon>
        <taxon>Eucalypteae</taxon>
        <taxon>Eucalyptus</taxon>
    </lineage>
</organism>
<comment type="caution">
    <text evidence="1">The sequence shown here is derived from an EMBL/GenBank/DDBJ whole genome shotgun (WGS) entry which is preliminary data.</text>
</comment>